<dbReference type="GO" id="GO:0005783">
    <property type="term" value="C:endoplasmic reticulum"/>
    <property type="evidence" value="ECO:0007669"/>
    <property type="project" value="TreeGrafter"/>
</dbReference>
<feature type="compositionally biased region" description="Basic and acidic residues" evidence="1">
    <location>
        <begin position="365"/>
        <end position="380"/>
    </location>
</feature>
<dbReference type="GO" id="GO:0006511">
    <property type="term" value="P:ubiquitin-dependent protein catabolic process"/>
    <property type="evidence" value="ECO:0007669"/>
    <property type="project" value="EnsemblFungi"/>
</dbReference>
<feature type="region of interest" description="Disordered" evidence="1">
    <location>
        <begin position="130"/>
        <end position="150"/>
    </location>
</feature>
<dbReference type="RefSeq" id="XP_003675194.1">
    <property type="nucleotide sequence ID" value="XM_003675146.1"/>
</dbReference>
<dbReference type="InterPro" id="IPR029071">
    <property type="entry name" value="Ubiquitin-like_domsf"/>
</dbReference>
<dbReference type="Gene3D" id="3.10.20.90">
    <property type="entry name" value="Phosphatidylinositol 3-kinase Catalytic Subunit, Chain A, domain 1"/>
    <property type="match status" value="1"/>
</dbReference>
<feature type="compositionally biased region" description="Polar residues" evidence="1">
    <location>
        <begin position="398"/>
        <end position="413"/>
    </location>
</feature>
<accession>G0VA93</accession>
<sequence length="442" mass="51279">MLEGLFMDNVQFAVGQSLYEKKTLVVYNCTGLNEDSWLRSWFKEEELNDIKDKAIWLRLIKGTEQFDNFEQLFPAVVVPSLYLINSGQIHLVIQGAQHESQKNESEGNKHWNDLLHALEKKELPVPEPIIANDAERKPEKNPKETKEDWVPKKTEKEKIMETTQEVYHKEFLKQRKLDTEERARILRLLKADKEERKAREHYGTLDDDKPLVVQDNIKDLRKLHSDKCTLQVKLTNGDRLVHAFNSNELLYNVRKWVDDNRTDGSVPYYFHRNIPRITFVESDELKTLEGLELTPRSALILKPIETGFNGPRIVEAQAPSLVSRVFGGLSTWLNKPSLSRTEPEDDASEVEWEDAQTEQQSVHSVTDEPKQKEQLPDLKLRKSNTRVSELSREDEASRQSSRAVTPNVFQFVNQDDMADKNQNEKSTYNGNNVNLEKNKDKK</sequence>
<evidence type="ECO:0000313" key="4">
    <source>
        <dbReference type="Proteomes" id="UP000001640"/>
    </source>
</evidence>
<keyword evidence="4" id="KW-1185">Reference proteome</keyword>
<protein>
    <recommendedName>
        <fullName evidence="2">UBX domain-containing protein</fullName>
    </recommendedName>
</protein>
<dbReference type="HOGENOM" id="CLU_034966_0_0_1"/>
<feature type="compositionally biased region" description="Polar residues" evidence="1">
    <location>
        <begin position="424"/>
        <end position="435"/>
    </location>
</feature>
<evidence type="ECO:0000256" key="1">
    <source>
        <dbReference type="SAM" id="MobiDB-lite"/>
    </source>
</evidence>
<dbReference type="Proteomes" id="UP000001640">
    <property type="component" value="Chromosome 2"/>
</dbReference>
<dbReference type="InterPro" id="IPR001012">
    <property type="entry name" value="UBX_dom"/>
</dbReference>
<dbReference type="FunCoup" id="G0VA93">
    <property type="interactions" value="139"/>
</dbReference>
<dbReference type="STRING" id="1064592.G0VA93"/>
<dbReference type="Pfam" id="PF00789">
    <property type="entry name" value="UBX"/>
    <property type="match status" value="1"/>
</dbReference>
<feature type="domain" description="UBX" evidence="2">
    <location>
        <begin position="223"/>
        <end position="301"/>
    </location>
</feature>
<dbReference type="GO" id="GO:0030435">
    <property type="term" value="P:sporulation resulting in formation of a cellular spore"/>
    <property type="evidence" value="ECO:0007669"/>
    <property type="project" value="EnsemblFungi"/>
</dbReference>
<proteinExistence type="predicted"/>
<dbReference type="SUPFAM" id="SSF54236">
    <property type="entry name" value="Ubiquitin-like"/>
    <property type="match status" value="1"/>
</dbReference>
<dbReference type="SMART" id="SM00166">
    <property type="entry name" value="UBX"/>
    <property type="match status" value="1"/>
</dbReference>
<dbReference type="KEGG" id="ncs:NCAS_0B07390"/>
<reference evidence="3 4" key="1">
    <citation type="journal article" date="2011" name="Proc. Natl. Acad. Sci. U.S.A.">
        <title>Evolutionary erosion of yeast sex chromosomes by mating-type switching accidents.</title>
        <authorList>
            <person name="Gordon J.L."/>
            <person name="Armisen D."/>
            <person name="Proux-Wera E."/>
            <person name="Oheigeartaigh S.S."/>
            <person name="Byrne K.P."/>
            <person name="Wolfe K.H."/>
        </authorList>
    </citation>
    <scope>NUCLEOTIDE SEQUENCE [LARGE SCALE GENOMIC DNA]</scope>
    <source>
        <strain evidence="4">ATCC 76901 / BCRC 22586 / CBS 4309 / NBRC 1992 / NRRL Y-12630</strain>
    </source>
</reference>
<dbReference type="GeneID" id="96902380"/>
<dbReference type="PANTHER" id="PTHR46424">
    <property type="entry name" value="UBX DOMAIN-CONTAINING PROTEIN 4"/>
    <property type="match status" value="1"/>
</dbReference>
<dbReference type="Pfam" id="PF23187">
    <property type="entry name" value="UBX7_N"/>
    <property type="match status" value="1"/>
</dbReference>
<evidence type="ECO:0000313" key="3">
    <source>
        <dbReference type="EMBL" id="CCC68823.1"/>
    </source>
</evidence>
<feature type="compositionally biased region" description="Acidic residues" evidence="1">
    <location>
        <begin position="343"/>
        <end position="356"/>
    </location>
</feature>
<dbReference type="OMA" id="NDVRTWV"/>
<reference key="2">
    <citation type="submission" date="2011-08" db="EMBL/GenBank/DDBJ databases">
        <title>Genome sequence of Naumovozyma castellii.</title>
        <authorList>
            <person name="Gordon J.L."/>
            <person name="Armisen D."/>
            <person name="Proux-Wera E."/>
            <person name="OhEigeartaigh S.S."/>
            <person name="Byrne K.P."/>
            <person name="Wolfe K.H."/>
        </authorList>
    </citation>
    <scope>NUCLEOTIDE SEQUENCE</scope>
    <source>
        <strain>Type strain:CBS 4309</strain>
    </source>
</reference>
<dbReference type="PANTHER" id="PTHR46424:SF1">
    <property type="entry name" value="UBX DOMAIN-CONTAINING PROTEIN 4"/>
    <property type="match status" value="1"/>
</dbReference>
<dbReference type="PROSITE" id="PS50033">
    <property type="entry name" value="UBX"/>
    <property type="match status" value="1"/>
</dbReference>
<gene>
    <name evidence="3" type="primary">NCAS0B07390</name>
    <name evidence="3" type="ordered locus">NCAS_0B07390</name>
</gene>
<dbReference type="eggNOG" id="KOG2689">
    <property type="taxonomic scope" value="Eukaryota"/>
</dbReference>
<feature type="compositionally biased region" description="Basic and acidic residues" evidence="1">
    <location>
        <begin position="133"/>
        <end position="150"/>
    </location>
</feature>
<feature type="region of interest" description="Disordered" evidence="1">
    <location>
        <begin position="335"/>
        <end position="442"/>
    </location>
</feature>
<evidence type="ECO:0000259" key="2">
    <source>
        <dbReference type="PROSITE" id="PS50033"/>
    </source>
</evidence>
<dbReference type="GO" id="GO:0036503">
    <property type="term" value="P:ERAD pathway"/>
    <property type="evidence" value="ECO:0007669"/>
    <property type="project" value="TreeGrafter"/>
</dbReference>
<name>G0VA93_NAUCA</name>
<organism evidence="3 4">
    <name type="scientific">Naumovozyma castellii</name>
    <name type="common">Yeast</name>
    <name type="synonym">Saccharomyces castellii</name>
    <dbReference type="NCBI Taxonomy" id="27288"/>
    <lineage>
        <taxon>Eukaryota</taxon>
        <taxon>Fungi</taxon>
        <taxon>Dikarya</taxon>
        <taxon>Ascomycota</taxon>
        <taxon>Saccharomycotina</taxon>
        <taxon>Saccharomycetes</taxon>
        <taxon>Saccharomycetales</taxon>
        <taxon>Saccharomycetaceae</taxon>
        <taxon>Naumovozyma</taxon>
    </lineage>
</organism>
<dbReference type="GO" id="GO:0005635">
    <property type="term" value="C:nuclear envelope"/>
    <property type="evidence" value="ECO:0007669"/>
    <property type="project" value="EnsemblFungi"/>
</dbReference>
<dbReference type="AlphaFoldDB" id="G0VA93"/>
<dbReference type="OrthoDB" id="2445133at2759"/>
<dbReference type="EMBL" id="HE576753">
    <property type="protein sequence ID" value="CCC68823.1"/>
    <property type="molecule type" value="Genomic_DNA"/>
</dbReference>
<dbReference type="InParanoid" id="G0VA93"/>